<comment type="caution">
    <text evidence="2">The sequence shown here is derived from an EMBL/GenBank/DDBJ whole genome shotgun (WGS) entry which is preliminary data.</text>
</comment>
<keyword evidence="3" id="KW-1185">Reference proteome</keyword>
<gene>
    <name evidence="2" type="ORF">E1202_06610</name>
</gene>
<dbReference type="EMBL" id="SMLA01000006">
    <property type="protein sequence ID" value="TDD91285.1"/>
    <property type="molecule type" value="Genomic_DNA"/>
</dbReference>
<sequence length="141" mass="15099">MGEAAGRALAEWALDDTGLTRLERIADAANGASAAGRAHRLHARPDVARPRGEPQRHLLGRRARRDARGTLKFDPTASSRVPAPLHRFRPHRPESAGAGVAARPERPVHPRAVRAQSGPPADVGFATPEEAARLVLDTLGR</sequence>
<reference evidence="2 3" key="1">
    <citation type="submission" date="2019-03" db="EMBL/GenBank/DDBJ databases">
        <title>Draft genome sequences of novel Actinobacteria.</title>
        <authorList>
            <person name="Sahin N."/>
            <person name="Ay H."/>
            <person name="Saygin H."/>
        </authorList>
    </citation>
    <scope>NUCLEOTIDE SEQUENCE [LARGE SCALE GENOMIC DNA]</scope>
    <source>
        <strain evidence="2 3">5K548</strain>
    </source>
</reference>
<organism evidence="2 3">
    <name type="scientific">Saccharopolyspora karakumensis</name>
    <dbReference type="NCBI Taxonomy" id="2530386"/>
    <lineage>
        <taxon>Bacteria</taxon>
        <taxon>Bacillati</taxon>
        <taxon>Actinomycetota</taxon>
        <taxon>Actinomycetes</taxon>
        <taxon>Pseudonocardiales</taxon>
        <taxon>Pseudonocardiaceae</taxon>
        <taxon>Saccharopolyspora</taxon>
    </lineage>
</organism>
<dbReference type="RefSeq" id="WP_132681658.1">
    <property type="nucleotide sequence ID" value="NZ_SMLA01000006.1"/>
</dbReference>
<evidence type="ECO:0000313" key="2">
    <source>
        <dbReference type="EMBL" id="TDD91285.1"/>
    </source>
</evidence>
<name>A0A4R5BYB4_9PSEU</name>
<protein>
    <submittedName>
        <fullName evidence="2">Uncharacterized protein</fullName>
    </submittedName>
</protein>
<evidence type="ECO:0000256" key="1">
    <source>
        <dbReference type="SAM" id="MobiDB-lite"/>
    </source>
</evidence>
<evidence type="ECO:0000313" key="3">
    <source>
        <dbReference type="Proteomes" id="UP000294723"/>
    </source>
</evidence>
<proteinExistence type="predicted"/>
<accession>A0A4R5BYB4</accession>
<dbReference type="AlphaFoldDB" id="A0A4R5BYB4"/>
<dbReference type="Proteomes" id="UP000294723">
    <property type="component" value="Unassembled WGS sequence"/>
</dbReference>
<feature type="compositionally biased region" description="Basic and acidic residues" evidence="1">
    <location>
        <begin position="43"/>
        <end position="56"/>
    </location>
</feature>
<feature type="region of interest" description="Disordered" evidence="1">
    <location>
        <begin position="31"/>
        <end position="126"/>
    </location>
</feature>